<dbReference type="HOGENOM" id="CLU_2011530_0_0_4"/>
<sequence>MKLTELETKLNEKQFECKLVKINNKTIKQDRLYLSIDKNYSIYFIDVDSKIFMNIFVSRPKDFDFSNYKQSDEEKAKCRGAKFKVLNILKNEGIDGLETYANESDVLLYIPKSDTSNKKKFEL</sequence>
<dbReference type="EMBL" id="CP000614">
    <property type="protein sequence ID" value="ABO55665.1"/>
    <property type="molecule type" value="Genomic_DNA"/>
</dbReference>
<protein>
    <submittedName>
        <fullName evidence="1">Uncharacterized protein</fullName>
    </submittedName>
</protein>
<proteinExistence type="predicted"/>
<name>A4JHB2_BURVG</name>
<evidence type="ECO:0000313" key="2">
    <source>
        <dbReference type="Proteomes" id="UP000002287"/>
    </source>
</evidence>
<reference evidence="2" key="1">
    <citation type="submission" date="2007-03" db="EMBL/GenBank/DDBJ databases">
        <title>Complete sequence of chromosome 1 of Burkholderia vietnamiensis G4.</title>
        <authorList>
            <consortium name="US DOE Joint Genome Institute"/>
            <person name="Copeland A."/>
            <person name="Lucas S."/>
            <person name="Lapidus A."/>
            <person name="Barry K."/>
            <person name="Detter J.C."/>
            <person name="Glavina del Rio T."/>
            <person name="Hammon N."/>
            <person name="Israni S."/>
            <person name="Dalin E."/>
            <person name="Tice H."/>
            <person name="Pitluck S."/>
            <person name="Chain P."/>
            <person name="Malfatti S."/>
            <person name="Shin M."/>
            <person name="Vergez L."/>
            <person name="Schmutz J."/>
            <person name="Larimer F."/>
            <person name="Land M."/>
            <person name="Hauser L."/>
            <person name="Kyrpides N."/>
            <person name="Tiedje J."/>
            <person name="Richardson P."/>
        </authorList>
    </citation>
    <scope>NUCLEOTIDE SEQUENCE [LARGE SCALE GENOMIC DNA]</scope>
    <source>
        <strain evidence="2">G4 / LMG 22486</strain>
    </source>
</reference>
<organism evidence="1 2">
    <name type="scientific">Burkholderia vietnamiensis (strain G4 / LMG 22486)</name>
    <name type="common">Burkholderia cepacia (strain R1808)</name>
    <dbReference type="NCBI Taxonomy" id="269482"/>
    <lineage>
        <taxon>Bacteria</taxon>
        <taxon>Pseudomonadati</taxon>
        <taxon>Pseudomonadota</taxon>
        <taxon>Betaproteobacteria</taxon>
        <taxon>Burkholderiales</taxon>
        <taxon>Burkholderiaceae</taxon>
        <taxon>Burkholderia</taxon>
        <taxon>Burkholderia cepacia complex</taxon>
    </lineage>
</organism>
<dbReference type="AlphaFoldDB" id="A4JHB2"/>
<dbReference type="Proteomes" id="UP000002287">
    <property type="component" value="Chromosome 1"/>
</dbReference>
<gene>
    <name evidence="1" type="ordered locus">Bcep1808_2673</name>
</gene>
<accession>A4JHB2</accession>
<dbReference type="KEGG" id="bvi:Bcep1808_2673"/>
<evidence type="ECO:0000313" key="1">
    <source>
        <dbReference type="EMBL" id="ABO55665.1"/>
    </source>
</evidence>